<dbReference type="AlphaFoldDB" id="A0A5D0MAL8"/>
<comment type="caution">
    <text evidence="1">The sequence shown here is derived from an EMBL/GenBank/DDBJ whole genome shotgun (WGS) entry which is preliminary data.</text>
</comment>
<reference evidence="1" key="1">
    <citation type="submission" date="2019-08" db="EMBL/GenBank/DDBJ databases">
        <title>Genomic characterization of a novel candidate phylum (ARYD3) from a high temperature, high salinity tertiary oil reservoir in north central Oklahoma, USA.</title>
        <authorList>
            <person name="Youssef N.H."/>
            <person name="Yadav A."/>
            <person name="Elshahed M.S."/>
        </authorList>
    </citation>
    <scope>NUCLEOTIDE SEQUENCE [LARGE SCALE GENOMIC DNA]</scope>
    <source>
        <strain evidence="1">ARYD3</strain>
    </source>
</reference>
<accession>A0A5D0MAL8</accession>
<name>A0A5D0MAL8_9BACT</name>
<organism evidence="1 2">
    <name type="scientific">Candidatus Mcinerneyibacterium aminivorans</name>
    <dbReference type="NCBI Taxonomy" id="2703815"/>
    <lineage>
        <taxon>Bacteria</taxon>
        <taxon>Candidatus Macinerneyibacteriota</taxon>
        <taxon>Candidatus Mcinerneyibacteria</taxon>
        <taxon>Candidatus Mcinerneyibacteriales</taxon>
        <taxon>Candidatus Mcinerneyibacteriaceae</taxon>
        <taxon>Candidatus Mcinerneyibacterium</taxon>
    </lineage>
</organism>
<keyword evidence="2" id="KW-1185">Reference proteome</keyword>
<dbReference type="Pfam" id="PF20295">
    <property type="entry name" value="MC8"/>
    <property type="match status" value="1"/>
</dbReference>
<dbReference type="InterPro" id="IPR046895">
    <property type="entry name" value="ABC-3C_MC8"/>
</dbReference>
<dbReference type="Proteomes" id="UP000324143">
    <property type="component" value="Unassembled WGS sequence"/>
</dbReference>
<proteinExistence type="predicted"/>
<gene>
    <name evidence="1" type="ORF">FXF47_07710</name>
</gene>
<protein>
    <submittedName>
        <fullName evidence="1">Uncharacterized protein</fullName>
    </submittedName>
</protein>
<sequence length="80" mass="9597">MIKPHKYMDLEFSVLNVSSLIIKELKQQKDEKLKYHQLYVKVCNELDEEINELFLDSLSFLFILGTIEYKKDKDCVELIR</sequence>
<evidence type="ECO:0000313" key="2">
    <source>
        <dbReference type="Proteomes" id="UP000324143"/>
    </source>
</evidence>
<evidence type="ECO:0000313" key="1">
    <source>
        <dbReference type="EMBL" id="TYB30727.1"/>
    </source>
</evidence>
<dbReference type="EMBL" id="VSIX01000088">
    <property type="protein sequence ID" value="TYB30727.1"/>
    <property type="molecule type" value="Genomic_DNA"/>
</dbReference>